<proteinExistence type="predicted"/>
<dbReference type="AlphaFoldDB" id="A0AAD6PQW3"/>
<protein>
    <submittedName>
        <fullName evidence="1">Uncharacterized protein</fullName>
    </submittedName>
</protein>
<sequence>MHLNLFKRHEKGIQDGALASCKALILVVLNSVITDGPDDDCHRKAKHF</sequence>
<dbReference type="Proteomes" id="UP001164929">
    <property type="component" value="Chromosome 18"/>
</dbReference>
<evidence type="ECO:0000313" key="2">
    <source>
        <dbReference type="Proteomes" id="UP001164929"/>
    </source>
</evidence>
<keyword evidence="2" id="KW-1185">Reference proteome</keyword>
<evidence type="ECO:0000313" key="1">
    <source>
        <dbReference type="EMBL" id="KAJ6957775.1"/>
    </source>
</evidence>
<accession>A0AAD6PQW3</accession>
<comment type="caution">
    <text evidence="1">The sequence shown here is derived from an EMBL/GenBank/DDBJ whole genome shotgun (WGS) entry which is preliminary data.</text>
</comment>
<dbReference type="EMBL" id="JAQIZT010000018">
    <property type="protein sequence ID" value="KAJ6957775.1"/>
    <property type="molecule type" value="Genomic_DNA"/>
</dbReference>
<organism evidence="1 2">
    <name type="scientific">Populus alba x Populus x berolinensis</name>
    <dbReference type="NCBI Taxonomy" id="444605"/>
    <lineage>
        <taxon>Eukaryota</taxon>
        <taxon>Viridiplantae</taxon>
        <taxon>Streptophyta</taxon>
        <taxon>Embryophyta</taxon>
        <taxon>Tracheophyta</taxon>
        <taxon>Spermatophyta</taxon>
        <taxon>Magnoliopsida</taxon>
        <taxon>eudicotyledons</taxon>
        <taxon>Gunneridae</taxon>
        <taxon>Pentapetalae</taxon>
        <taxon>rosids</taxon>
        <taxon>fabids</taxon>
        <taxon>Malpighiales</taxon>
        <taxon>Salicaceae</taxon>
        <taxon>Saliceae</taxon>
        <taxon>Populus</taxon>
    </lineage>
</organism>
<gene>
    <name evidence="1" type="ORF">NC653_039671</name>
</gene>
<reference evidence="1 2" key="1">
    <citation type="journal article" date="2023" name="Mol. Ecol. Resour.">
        <title>Chromosome-level genome assembly of a triploid poplar Populus alba 'Berolinensis'.</title>
        <authorList>
            <person name="Chen S."/>
            <person name="Yu Y."/>
            <person name="Wang X."/>
            <person name="Wang S."/>
            <person name="Zhang T."/>
            <person name="Zhou Y."/>
            <person name="He R."/>
            <person name="Meng N."/>
            <person name="Wang Y."/>
            <person name="Liu W."/>
            <person name="Liu Z."/>
            <person name="Liu J."/>
            <person name="Guo Q."/>
            <person name="Huang H."/>
            <person name="Sederoff R.R."/>
            <person name="Wang G."/>
            <person name="Qu G."/>
            <person name="Chen S."/>
        </authorList>
    </citation>
    <scope>NUCLEOTIDE SEQUENCE [LARGE SCALE GENOMIC DNA]</scope>
    <source>
        <strain evidence="1">SC-2020</strain>
    </source>
</reference>
<name>A0AAD6PQW3_9ROSI</name>